<dbReference type="GO" id="GO:0000981">
    <property type="term" value="F:DNA-binding transcription factor activity, RNA polymerase II-specific"/>
    <property type="evidence" value="ECO:0007669"/>
    <property type="project" value="TreeGrafter"/>
</dbReference>
<keyword evidence="6" id="KW-0804">Transcription</keyword>
<dbReference type="GO" id="GO:0045944">
    <property type="term" value="P:positive regulation of transcription by RNA polymerase II"/>
    <property type="evidence" value="ECO:0007669"/>
    <property type="project" value="TreeGrafter"/>
</dbReference>
<name>A0A7I8VW88_9ANNE</name>
<dbReference type="SMART" id="SM00353">
    <property type="entry name" value="HLH"/>
    <property type="match status" value="1"/>
</dbReference>
<evidence type="ECO:0000256" key="1">
    <source>
        <dbReference type="ARBA" id="ARBA00022473"/>
    </source>
</evidence>
<evidence type="ECO:0000256" key="3">
    <source>
        <dbReference type="ARBA" id="ARBA00022902"/>
    </source>
</evidence>
<dbReference type="PANTHER" id="PTHR19290">
    <property type="entry name" value="BASIC HELIX-LOOP-HELIX PROTEIN NEUROGENIN-RELATED"/>
    <property type="match status" value="1"/>
</dbReference>
<accession>A0A7I8VW88</accession>
<feature type="compositionally biased region" description="Basic and acidic residues" evidence="8">
    <location>
        <begin position="10"/>
        <end position="20"/>
    </location>
</feature>
<evidence type="ECO:0000256" key="6">
    <source>
        <dbReference type="ARBA" id="ARBA00023163"/>
    </source>
</evidence>
<dbReference type="PANTHER" id="PTHR19290:SF134">
    <property type="entry name" value="NEUROGENIC DIFFERENTIATION FACTOR 1"/>
    <property type="match status" value="1"/>
</dbReference>
<evidence type="ECO:0000256" key="4">
    <source>
        <dbReference type="ARBA" id="ARBA00023015"/>
    </source>
</evidence>
<dbReference type="GO" id="GO:0061564">
    <property type="term" value="P:axon development"/>
    <property type="evidence" value="ECO:0007669"/>
    <property type="project" value="TreeGrafter"/>
</dbReference>
<dbReference type="AlphaFoldDB" id="A0A7I8VW88"/>
<evidence type="ECO:0000313" key="11">
    <source>
        <dbReference type="Proteomes" id="UP000549394"/>
    </source>
</evidence>
<proteinExistence type="predicted"/>
<evidence type="ECO:0000256" key="7">
    <source>
        <dbReference type="ARBA" id="ARBA00023242"/>
    </source>
</evidence>
<dbReference type="GO" id="GO:0005634">
    <property type="term" value="C:nucleus"/>
    <property type="evidence" value="ECO:0007669"/>
    <property type="project" value="TreeGrafter"/>
</dbReference>
<dbReference type="InterPro" id="IPR022575">
    <property type="entry name" value="NeuroD_DUF"/>
</dbReference>
<dbReference type="GO" id="GO:0046983">
    <property type="term" value="F:protein dimerization activity"/>
    <property type="evidence" value="ECO:0007669"/>
    <property type="project" value="InterPro"/>
</dbReference>
<feature type="compositionally biased region" description="Acidic residues" evidence="8">
    <location>
        <begin position="21"/>
        <end position="36"/>
    </location>
</feature>
<keyword evidence="7" id="KW-0539">Nucleus</keyword>
<feature type="domain" description="BHLH" evidence="9">
    <location>
        <begin position="84"/>
        <end position="137"/>
    </location>
</feature>
<dbReference type="SUPFAM" id="SSF47459">
    <property type="entry name" value="HLH, helix-loop-helix DNA-binding domain"/>
    <property type="match status" value="1"/>
</dbReference>
<dbReference type="OrthoDB" id="10039134at2759"/>
<keyword evidence="2" id="KW-0221">Differentiation</keyword>
<dbReference type="EMBL" id="CAJFCJ010000012">
    <property type="protein sequence ID" value="CAD5120601.1"/>
    <property type="molecule type" value="Genomic_DNA"/>
</dbReference>
<dbReference type="GO" id="GO:0070888">
    <property type="term" value="F:E-box binding"/>
    <property type="evidence" value="ECO:0007669"/>
    <property type="project" value="TreeGrafter"/>
</dbReference>
<evidence type="ECO:0000313" key="10">
    <source>
        <dbReference type="EMBL" id="CAD5120601.1"/>
    </source>
</evidence>
<dbReference type="Pfam" id="PF00010">
    <property type="entry name" value="HLH"/>
    <property type="match status" value="1"/>
</dbReference>
<dbReference type="PROSITE" id="PS50888">
    <property type="entry name" value="BHLH"/>
    <property type="match status" value="1"/>
</dbReference>
<feature type="region of interest" description="Disordered" evidence="8">
    <location>
        <begin position="1"/>
        <end position="76"/>
    </location>
</feature>
<comment type="caution">
    <text evidence="10">The sequence shown here is derived from an EMBL/GenBank/DDBJ whole genome shotgun (WGS) entry which is preliminary data.</text>
</comment>
<keyword evidence="3" id="KW-0524">Neurogenesis</keyword>
<protein>
    <recommendedName>
        <fullName evidence="9">BHLH domain-containing protein</fullName>
    </recommendedName>
</protein>
<dbReference type="CDD" id="cd11427">
    <property type="entry name" value="bHLH_TS_NeuroD"/>
    <property type="match status" value="1"/>
</dbReference>
<feature type="compositionally biased region" description="Basic and acidic residues" evidence="8">
    <location>
        <begin position="43"/>
        <end position="65"/>
    </location>
</feature>
<organism evidence="10 11">
    <name type="scientific">Dimorphilus gyrociliatus</name>
    <dbReference type="NCBI Taxonomy" id="2664684"/>
    <lineage>
        <taxon>Eukaryota</taxon>
        <taxon>Metazoa</taxon>
        <taxon>Spiralia</taxon>
        <taxon>Lophotrochozoa</taxon>
        <taxon>Annelida</taxon>
        <taxon>Polychaeta</taxon>
        <taxon>Polychaeta incertae sedis</taxon>
        <taxon>Dinophilidae</taxon>
        <taxon>Dimorphilus</taxon>
    </lineage>
</organism>
<dbReference type="Gene3D" id="4.10.280.10">
    <property type="entry name" value="Helix-loop-helix DNA-binding domain"/>
    <property type="match status" value="1"/>
</dbReference>
<evidence type="ECO:0000259" key="9">
    <source>
        <dbReference type="PROSITE" id="PS50888"/>
    </source>
</evidence>
<dbReference type="GO" id="GO:0007423">
    <property type="term" value="P:sensory organ development"/>
    <property type="evidence" value="ECO:0007669"/>
    <property type="project" value="TreeGrafter"/>
</dbReference>
<keyword evidence="11" id="KW-1185">Reference proteome</keyword>
<dbReference type="InterPro" id="IPR050359">
    <property type="entry name" value="bHLH_transcription_factors"/>
</dbReference>
<evidence type="ECO:0000256" key="8">
    <source>
        <dbReference type="SAM" id="MobiDB-lite"/>
    </source>
</evidence>
<reference evidence="10 11" key="1">
    <citation type="submission" date="2020-08" db="EMBL/GenBank/DDBJ databases">
        <authorList>
            <person name="Hejnol A."/>
        </authorList>
    </citation>
    <scope>NUCLEOTIDE SEQUENCE [LARGE SCALE GENOMIC DNA]</scope>
</reference>
<sequence length="269" mass="30809">MPIRCVLTPDEVRELERMADDEKEDQSEVSDVEEDLVGTPLANERDKLRAKKQLESREREEDSPKKRGPKKKKLTRARLAKLRLRRVKANTRERSRMHGLNEALDELREHVPCGQSSTQKLSKIETLRLARNYIGVLSEILRSGKKPDSVYFARSLSKGLSQNTMNLVAGTMQINPRSLVAHDFPPQYPSPYCAQNYLVKKEYSQETPSPVWRPDVQEASLPAGAKYIVNPAEMQARFTAAMQRCDPVDFEYDNWFDPDCVQQSSISIM</sequence>
<keyword evidence="1" id="KW-0217">Developmental protein</keyword>
<dbReference type="Proteomes" id="UP000549394">
    <property type="component" value="Unassembled WGS sequence"/>
</dbReference>
<gene>
    <name evidence="10" type="ORF">DGYR_LOCUS8680</name>
</gene>
<keyword evidence="4" id="KW-0805">Transcription regulation</keyword>
<dbReference type="Pfam" id="PF12533">
    <property type="entry name" value="Neuro_bHLH"/>
    <property type="match status" value="1"/>
</dbReference>
<evidence type="ECO:0000256" key="5">
    <source>
        <dbReference type="ARBA" id="ARBA00023125"/>
    </source>
</evidence>
<evidence type="ECO:0000256" key="2">
    <source>
        <dbReference type="ARBA" id="ARBA00022782"/>
    </source>
</evidence>
<dbReference type="InterPro" id="IPR011598">
    <property type="entry name" value="bHLH_dom"/>
</dbReference>
<feature type="compositionally biased region" description="Basic residues" evidence="8">
    <location>
        <begin position="66"/>
        <end position="76"/>
    </location>
</feature>
<keyword evidence="5" id="KW-0238">DNA-binding</keyword>
<dbReference type="InterPro" id="IPR036638">
    <property type="entry name" value="HLH_DNA-bd_sf"/>
</dbReference>